<dbReference type="EMBL" id="UGNP01000001">
    <property type="protein sequence ID" value="STX10213.1"/>
    <property type="molecule type" value="Genomic_DNA"/>
</dbReference>
<name>A0A8B4QBT0_9BACL</name>
<evidence type="ECO:0000313" key="2">
    <source>
        <dbReference type="EMBL" id="TDR44181.1"/>
    </source>
</evidence>
<reference evidence="2 4" key="2">
    <citation type="submission" date="2019-03" db="EMBL/GenBank/DDBJ databases">
        <title>Genomic Encyclopedia of Type Strains, Phase IV (KMG-IV): sequencing the most valuable type-strain genomes for metagenomic binning, comparative biology and taxonomic classification.</title>
        <authorList>
            <person name="Goeker M."/>
        </authorList>
    </citation>
    <scope>NUCLEOTIDE SEQUENCE [LARGE SCALE GENOMIC DNA]</scope>
    <source>
        <strain evidence="2 4">DSM 20580</strain>
    </source>
</reference>
<evidence type="ECO:0000313" key="4">
    <source>
        <dbReference type="Proteomes" id="UP000294641"/>
    </source>
</evidence>
<dbReference type="OrthoDB" id="2599194at2"/>
<dbReference type="InterPro" id="IPR011463">
    <property type="entry name" value="DUF1569"/>
</dbReference>
<comment type="caution">
    <text evidence="1">The sequence shown here is derived from an EMBL/GenBank/DDBJ whole genome shotgun (WGS) entry which is preliminary data.</text>
</comment>
<dbReference type="AlphaFoldDB" id="A0A8B4QBT0"/>
<protein>
    <submittedName>
        <fullName evidence="1">Protein of uncharacterized function (DUF1569)</fullName>
    </submittedName>
    <submittedName>
        <fullName evidence="2">Uncharacterized protein DUF1569</fullName>
    </submittedName>
</protein>
<dbReference type="InterPro" id="IPR034660">
    <property type="entry name" value="DinB/YfiT-like"/>
</dbReference>
<dbReference type="Pfam" id="PF07606">
    <property type="entry name" value="DUF1569"/>
    <property type="match status" value="1"/>
</dbReference>
<accession>A0A8B4QBT0</accession>
<dbReference type="Proteomes" id="UP000294641">
    <property type="component" value="Unassembled WGS sequence"/>
</dbReference>
<dbReference type="Proteomes" id="UP000254330">
    <property type="component" value="Unassembled WGS sequence"/>
</dbReference>
<sequence length="149" mass="17115">MKTIFEKDGFSEVLERLDRLSPQSQAKWGSMNVAQMLAHCNAFQDIPMQKTQSELDFIGRFVGPFIRPMMYNDKPLPHDLSTIASIKMTDEKNFDVEKITLKSKLQEFYEAGPNSCDGVIHPFFGKLTGEQWGKGVYKHLDHHFQQFGV</sequence>
<gene>
    <name evidence="2" type="ORF">DFR61_10117</name>
    <name evidence="1" type="ORF">NCTC10597_01928</name>
</gene>
<keyword evidence="4" id="KW-1185">Reference proteome</keyword>
<evidence type="ECO:0000313" key="1">
    <source>
        <dbReference type="EMBL" id="STX10213.1"/>
    </source>
</evidence>
<proteinExistence type="predicted"/>
<dbReference type="EMBL" id="SNZG01000001">
    <property type="protein sequence ID" value="TDR44181.1"/>
    <property type="molecule type" value="Genomic_DNA"/>
</dbReference>
<reference evidence="1 3" key="1">
    <citation type="submission" date="2018-06" db="EMBL/GenBank/DDBJ databases">
        <authorList>
            <consortium name="Pathogen Informatics"/>
            <person name="Doyle S."/>
        </authorList>
    </citation>
    <scope>NUCLEOTIDE SEQUENCE [LARGE SCALE GENOMIC DNA]</scope>
    <source>
        <strain evidence="1 3">NCTC10597</strain>
    </source>
</reference>
<organism evidence="1 3">
    <name type="scientific">Kurthia zopfii</name>
    <dbReference type="NCBI Taxonomy" id="1650"/>
    <lineage>
        <taxon>Bacteria</taxon>
        <taxon>Bacillati</taxon>
        <taxon>Bacillota</taxon>
        <taxon>Bacilli</taxon>
        <taxon>Bacillales</taxon>
        <taxon>Caryophanaceae</taxon>
        <taxon>Kurthia</taxon>
    </lineage>
</organism>
<dbReference type="RefSeq" id="WP_109348214.1">
    <property type="nucleotide sequence ID" value="NZ_BJUE01000016.1"/>
</dbReference>
<dbReference type="Gene3D" id="1.20.120.450">
    <property type="entry name" value="dinb family like domain"/>
    <property type="match status" value="1"/>
</dbReference>
<evidence type="ECO:0000313" key="3">
    <source>
        <dbReference type="Proteomes" id="UP000254330"/>
    </source>
</evidence>